<name>W2Z7M2_PHYNI</name>
<feature type="transmembrane region" description="Helical" evidence="1">
    <location>
        <begin position="22"/>
        <end position="45"/>
    </location>
</feature>
<dbReference type="EMBL" id="ANIY01002061">
    <property type="protein sequence ID" value="ETP43248.1"/>
    <property type="molecule type" value="Genomic_DNA"/>
</dbReference>
<keyword evidence="1" id="KW-0472">Membrane</keyword>
<feature type="non-terminal residue" evidence="2">
    <location>
        <position position="1"/>
    </location>
</feature>
<evidence type="ECO:0000313" key="3">
    <source>
        <dbReference type="Proteomes" id="UP000018948"/>
    </source>
</evidence>
<dbReference type="Proteomes" id="UP000018948">
    <property type="component" value="Unassembled WGS sequence"/>
</dbReference>
<evidence type="ECO:0000313" key="2">
    <source>
        <dbReference type="EMBL" id="ETP43248.1"/>
    </source>
</evidence>
<comment type="caution">
    <text evidence="2">The sequence shown here is derived from an EMBL/GenBank/DDBJ whole genome shotgun (WGS) entry which is preliminary data.</text>
</comment>
<reference evidence="2 3" key="1">
    <citation type="submission" date="2013-11" db="EMBL/GenBank/DDBJ databases">
        <title>The Genome Sequence of Phytophthora parasitica P10297.</title>
        <authorList>
            <consortium name="The Broad Institute Genomics Platform"/>
            <person name="Russ C."/>
            <person name="Tyler B."/>
            <person name="Panabieres F."/>
            <person name="Shan W."/>
            <person name="Tripathy S."/>
            <person name="Grunwald N."/>
            <person name="Machado M."/>
            <person name="Johnson C.S."/>
            <person name="Walker B."/>
            <person name="Young S.K."/>
            <person name="Zeng Q."/>
            <person name="Gargeya S."/>
            <person name="Fitzgerald M."/>
            <person name="Haas B."/>
            <person name="Abouelleil A."/>
            <person name="Allen A.W."/>
            <person name="Alvarado L."/>
            <person name="Arachchi H.M."/>
            <person name="Berlin A.M."/>
            <person name="Chapman S.B."/>
            <person name="Gainer-Dewar J."/>
            <person name="Goldberg J."/>
            <person name="Griggs A."/>
            <person name="Gujja S."/>
            <person name="Hansen M."/>
            <person name="Howarth C."/>
            <person name="Imamovic A."/>
            <person name="Ireland A."/>
            <person name="Larimer J."/>
            <person name="McCowan C."/>
            <person name="Murphy C."/>
            <person name="Pearson M."/>
            <person name="Poon T.W."/>
            <person name="Priest M."/>
            <person name="Roberts A."/>
            <person name="Saif S."/>
            <person name="Shea T."/>
            <person name="Sisk P."/>
            <person name="Sykes S."/>
            <person name="Wortman J."/>
            <person name="Nusbaum C."/>
            <person name="Birren B."/>
        </authorList>
    </citation>
    <scope>NUCLEOTIDE SEQUENCE [LARGE SCALE GENOMIC DNA]</scope>
    <source>
        <strain evidence="2 3">P10297</strain>
    </source>
</reference>
<proteinExistence type="predicted"/>
<gene>
    <name evidence="2" type="ORF">F442_09946</name>
</gene>
<dbReference type="AlphaFoldDB" id="W2Z7M2"/>
<protein>
    <submittedName>
        <fullName evidence="2">Uncharacterized protein</fullName>
    </submittedName>
</protein>
<keyword evidence="1" id="KW-0812">Transmembrane</keyword>
<organism evidence="2 3">
    <name type="scientific">Phytophthora nicotianae P10297</name>
    <dbReference type="NCBI Taxonomy" id="1317064"/>
    <lineage>
        <taxon>Eukaryota</taxon>
        <taxon>Sar</taxon>
        <taxon>Stramenopiles</taxon>
        <taxon>Oomycota</taxon>
        <taxon>Peronosporomycetes</taxon>
        <taxon>Peronosporales</taxon>
        <taxon>Peronosporaceae</taxon>
        <taxon>Phytophthora</taxon>
    </lineage>
</organism>
<keyword evidence="1" id="KW-1133">Transmembrane helix</keyword>
<accession>W2Z7M2</accession>
<sequence>VDVEARLNSGQFQFPRSNGSSAFFGLGIIVLNGTMLFYCLHLTILQRKMQEKQCISGSTCRQKR</sequence>
<evidence type="ECO:0000256" key="1">
    <source>
        <dbReference type="SAM" id="Phobius"/>
    </source>
</evidence>